<dbReference type="InterPro" id="IPR001279">
    <property type="entry name" value="Metallo-B-lactamas"/>
</dbReference>
<organism evidence="9 10">
    <name type="scientific">Candidatus Liberibacter ctenarytainae</name>
    <dbReference type="NCBI Taxonomy" id="2020335"/>
    <lineage>
        <taxon>Bacteria</taxon>
        <taxon>Pseudomonadati</taxon>
        <taxon>Pseudomonadota</taxon>
        <taxon>Alphaproteobacteria</taxon>
        <taxon>Hyphomicrobiales</taxon>
        <taxon>Rhizobiaceae</taxon>
        <taxon>Liberibacter</taxon>
    </lineage>
</organism>
<evidence type="ECO:0000259" key="8">
    <source>
        <dbReference type="SMART" id="SM00849"/>
    </source>
</evidence>
<dbReference type="InterPro" id="IPR050110">
    <property type="entry name" value="Glyoxalase_II_hydrolase"/>
</dbReference>
<sequence>MAPLNIATALYNDNFCVLVHDSEHQLTVSIDAPDTNTILNLLRNKGWSLTHIFNTHHHSDHTRSNLELKKIFNCSISGPLIESHKIPGIDHGLSDRRILNFGQHPVEIISTPGHTLGHICYHFLEDHLLFSGDTLFSLGCGRIFEGTSSVMFESLQKIASMPDKTFIYFGHEYTYNNARFALLYDPHNEELQQYFSKIKYLEENKYYTCPTILSLEKKTNPFLRTSDVVLRKNLFMEDASDLAIFSALRSRKDLFK</sequence>
<evidence type="ECO:0000313" key="9">
    <source>
        <dbReference type="EMBL" id="MBL0848874.1"/>
    </source>
</evidence>
<dbReference type="PANTHER" id="PTHR43705">
    <property type="entry name" value="HYDROXYACYLGLUTATHIONE HYDROLASE"/>
    <property type="match status" value="1"/>
</dbReference>
<dbReference type="GO" id="GO:0004416">
    <property type="term" value="F:hydroxyacylglutathione hydrolase activity"/>
    <property type="evidence" value="ECO:0007669"/>
    <property type="project" value="UniProtKB-UniRule"/>
</dbReference>
<dbReference type="CDD" id="cd07723">
    <property type="entry name" value="hydroxyacylglutathione_hydrolase_MBL-fold"/>
    <property type="match status" value="1"/>
</dbReference>
<evidence type="ECO:0000256" key="3">
    <source>
        <dbReference type="ARBA" id="ARBA00006759"/>
    </source>
</evidence>
<dbReference type="EC" id="3.1.2.6" evidence="7"/>
<feature type="binding site" evidence="7">
    <location>
        <position position="171"/>
    </location>
    <ligand>
        <name>Zn(2+)</name>
        <dbReference type="ChEBI" id="CHEBI:29105"/>
        <label>2</label>
    </ligand>
</feature>
<feature type="domain" description="Metallo-beta-lactamase" evidence="8">
    <location>
        <begin position="13"/>
        <end position="171"/>
    </location>
</feature>
<dbReference type="GO" id="GO:0046872">
    <property type="term" value="F:metal ion binding"/>
    <property type="evidence" value="ECO:0007669"/>
    <property type="project" value="UniProtKB-KW"/>
</dbReference>
<feature type="binding site" evidence="7">
    <location>
        <position position="58"/>
    </location>
    <ligand>
        <name>Zn(2+)</name>
        <dbReference type="ChEBI" id="CHEBI:29105"/>
        <label>1</label>
    </ligand>
</feature>
<feature type="binding site" evidence="7">
    <location>
        <position position="61"/>
    </location>
    <ligand>
        <name>Zn(2+)</name>
        <dbReference type="ChEBI" id="CHEBI:29105"/>
        <label>2</label>
    </ligand>
</feature>
<feature type="binding site" evidence="7">
    <location>
        <position position="60"/>
    </location>
    <ligand>
        <name>Zn(2+)</name>
        <dbReference type="ChEBI" id="CHEBI:29105"/>
        <label>2</label>
    </ligand>
</feature>
<dbReference type="GO" id="GO:0019243">
    <property type="term" value="P:methylglyoxal catabolic process to D-lactate via S-lactoyl-glutathione"/>
    <property type="evidence" value="ECO:0007669"/>
    <property type="project" value="UniProtKB-UniRule"/>
</dbReference>
<dbReference type="SUPFAM" id="SSF56281">
    <property type="entry name" value="Metallo-hydrolase/oxidoreductase"/>
    <property type="match status" value="1"/>
</dbReference>
<dbReference type="Pfam" id="PF00753">
    <property type="entry name" value="Lactamase_B"/>
    <property type="match status" value="1"/>
</dbReference>
<comment type="catalytic activity">
    <reaction evidence="1 7">
        <text>an S-(2-hydroxyacyl)glutathione + H2O = a 2-hydroxy carboxylate + glutathione + H(+)</text>
        <dbReference type="Rhea" id="RHEA:21864"/>
        <dbReference type="ChEBI" id="CHEBI:15377"/>
        <dbReference type="ChEBI" id="CHEBI:15378"/>
        <dbReference type="ChEBI" id="CHEBI:57925"/>
        <dbReference type="ChEBI" id="CHEBI:58896"/>
        <dbReference type="ChEBI" id="CHEBI:71261"/>
        <dbReference type="EC" id="3.1.2.6"/>
    </reaction>
</comment>
<gene>
    <name evidence="7 9" type="primary">gloB</name>
    <name evidence="9" type="ORF">EU981_02060</name>
</gene>
<proteinExistence type="inferred from homology"/>
<feature type="binding site" evidence="7">
    <location>
        <position position="114"/>
    </location>
    <ligand>
        <name>Zn(2+)</name>
        <dbReference type="ChEBI" id="CHEBI:29105"/>
        <label>1</label>
    </ligand>
</feature>
<dbReference type="Gene3D" id="3.60.15.10">
    <property type="entry name" value="Ribonuclease Z/Hydroxyacylglutathione hydrolase-like"/>
    <property type="match status" value="1"/>
</dbReference>
<dbReference type="HAMAP" id="MF_01374">
    <property type="entry name" value="Glyoxalase_2"/>
    <property type="match status" value="1"/>
</dbReference>
<evidence type="ECO:0000256" key="6">
    <source>
        <dbReference type="ARBA" id="ARBA00022833"/>
    </source>
</evidence>
<feature type="binding site" evidence="7">
    <location>
        <position position="56"/>
    </location>
    <ligand>
        <name>Zn(2+)</name>
        <dbReference type="ChEBI" id="CHEBI:29105"/>
        <label>1</label>
    </ligand>
</feature>
<dbReference type="EMBL" id="SEOL01000003">
    <property type="protein sequence ID" value="MBL0848874.1"/>
    <property type="molecule type" value="Genomic_DNA"/>
</dbReference>
<dbReference type="InterPro" id="IPR035680">
    <property type="entry name" value="Clx_II_MBL"/>
</dbReference>
<evidence type="ECO:0000256" key="5">
    <source>
        <dbReference type="ARBA" id="ARBA00022801"/>
    </source>
</evidence>
<reference evidence="9" key="1">
    <citation type="submission" date="2019-02" db="EMBL/GenBank/DDBJ databases">
        <title>A novel Candidatus Liberibacter species associated with the New Zealand native fuchsia psyllid, Ctenarytaina fuchsiae.</title>
        <authorList>
            <person name="Thompson S.M."/>
            <person name="Jorgensen N."/>
            <person name="David C."/>
            <person name="Bulman S.R."/>
            <person name="Smith G.R."/>
        </authorList>
    </citation>
    <scope>NUCLEOTIDE SEQUENCE</scope>
    <source>
        <strain evidence="9">Oxford</strain>
    </source>
</reference>
<dbReference type="NCBIfam" id="TIGR03413">
    <property type="entry name" value="GSH_gloB"/>
    <property type="match status" value="1"/>
</dbReference>
<keyword evidence="5 7" id="KW-0378">Hydrolase</keyword>
<dbReference type="InterPro" id="IPR017782">
    <property type="entry name" value="Hydroxyacylglutathione_Hdrlase"/>
</dbReference>
<evidence type="ECO:0000256" key="7">
    <source>
        <dbReference type="HAMAP-Rule" id="MF_01374"/>
    </source>
</evidence>
<feature type="binding site" evidence="7">
    <location>
        <position position="133"/>
    </location>
    <ligand>
        <name>Zn(2+)</name>
        <dbReference type="ChEBI" id="CHEBI:29105"/>
        <label>2</label>
    </ligand>
</feature>
<dbReference type="InterPro" id="IPR036866">
    <property type="entry name" value="RibonucZ/Hydroxyglut_hydro"/>
</dbReference>
<keyword evidence="6 7" id="KW-0862">Zinc</keyword>
<evidence type="ECO:0000256" key="2">
    <source>
        <dbReference type="ARBA" id="ARBA00004963"/>
    </source>
</evidence>
<dbReference type="AlphaFoldDB" id="A0A937AIW3"/>
<comment type="subunit">
    <text evidence="7">Monomer.</text>
</comment>
<name>A0A937AIW3_9HYPH</name>
<dbReference type="SMART" id="SM00849">
    <property type="entry name" value="Lactamase_B"/>
    <property type="match status" value="1"/>
</dbReference>
<keyword evidence="4 7" id="KW-0479">Metal-binding</keyword>
<dbReference type="InterPro" id="IPR032282">
    <property type="entry name" value="HAGH_C"/>
</dbReference>
<comment type="pathway">
    <text evidence="2 7">Secondary metabolite metabolism; methylglyoxal degradation; (R)-lactate from methylglyoxal: step 2/2.</text>
</comment>
<accession>A0A937AIW3</accession>
<dbReference type="Proteomes" id="UP000736856">
    <property type="component" value="Unassembled WGS sequence"/>
</dbReference>
<evidence type="ECO:0000256" key="1">
    <source>
        <dbReference type="ARBA" id="ARBA00001623"/>
    </source>
</evidence>
<comment type="similarity">
    <text evidence="3 7">Belongs to the metallo-beta-lactamase superfamily. Glyoxalase II family.</text>
</comment>
<dbReference type="PANTHER" id="PTHR43705:SF1">
    <property type="entry name" value="HYDROXYACYLGLUTATHIONE HYDROLASE GLOB"/>
    <property type="match status" value="1"/>
</dbReference>
<dbReference type="Pfam" id="PF16123">
    <property type="entry name" value="HAGH_C"/>
    <property type="match status" value="1"/>
</dbReference>
<dbReference type="PIRSF" id="PIRSF005457">
    <property type="entry name" value="Glx"/>
    <property type="match status" value="1"/>
</dbReference>
<evidence type="ECO:0000256" key="4">
    <source>
        <dbReference type="ARBA" id="ARBA00022723"/>
    </source>
</evidence>
<comment type="caution">
    <text evidence="9">The sequence shown here is derived from an EMBL/GenBank/DDBJ whole genome shotgun (WGS) entry which is preliminary data.</text>
</comment>
<comment type="function">
    <text evidence="7">Thiolesterase that catalyzes the hydrolysis of S-D-lactoyl-glutathione to form glutathione and D-lactic acid.</text>
</comment>
<feature type="binding site" evidence="7">
    <location>
        <position position="133"/>
    </location>
    <ligand>
        <name>Zn(2+)</name>
        <dbReference type="ChEBI" id="CHEBI:29105"/>
        <label>1</label>
    </ligand>
</feature>
<evidence type="ECO:0000313" key="10">
    <source>
        <dbReference type="Proteomes" id="UP000736856"/>
    </source>
</evidence>
<comment type="cofactor">
    <cofactor evidence="7">
        <name>Zn(2+)</name>
        <dbReference type="ChEBI" id="CHEBI:29105"/>
    </cofactor>
    <text evidence="7">Binds 2 Zn(2+) ions per subunit.</text>
</comment>
<protein>
    <recommendedName>
        <fullName evidence="7">Hydroxyacylglutathione hydrolase</fullName>
        <ecNumber evidence="7">3.1.2.6</ecNumber>
    </recommendedName>
    <alternativeName>
        <fullName evidence="7">Glyoxalase II</fullName>
        <shortName evidence="7">Glx II</shortName>
    </alternativeName>
</protein>